<dbReference type="Pfam" id="PF12833">
    <property type="entry name" value="HTH_18"/>
    <property type="match status" value="1"/>
</dbReference>
<evidence type="ECO:0000313" key="5">
    <source>
        <dbReference type="EMBL" id="MBB3732994.1"/>
    </source>
</evidence>
<gene>
    <name evidence="5" type="ORF">FHR33_008941</name>
</gene>
<evidence type="ECO:0000259" key="4">
    <source>
        <dbReference type="PROSITE" id="PS01124"/>
    </source>
</evidence>
<evidence type="ECO:0000256" key="3">
    <source>
        <dbReference type="ARBA" id="ARBA00023163"/>
    </source>
</evidence>
<dbReference type="InterPro" id="IPR018062">
    <property type="entry name" value="HTH_AraC-typ_CS"/>
</dbReference>
<dbReference type="GO" id="GO:0003700">
    <property type="term" value="F:DNA-binding transcription factor activity"/>
    <property type="evidence" value="ECO:0007669"/>
    <property type="project" value="InterPro"/>
</dbReference>
<dbReference type="Gene3D" id="1.10.10.60">
    <property type="entry name" value="Homeodomain-like"/>
    <property type="match status" value="1"/>
</dbReference>
<dbReference type="SMART" id="SM00342">
    <property type="entry name" value="HTH_ARAC"/>
    <property type="match status" value="1"/>
</dbReference>
<dbReference type="RefSeq" id="WP_183660940.1">
    <property type="nucleotide sequence ID" value="NZ_BAAAXX010000043.1"/>
</dbReference>
<protein>
    <submittedName>
        <fullName evidence="5">AraC-like DNA-binding protein</fullName>
    </submittedName>
</protein>
<reference evidence="5 6" key="1">
    <citation type="submission" date="2020-08" db="EMBL/GenBank/DDBJ databases">
        <title>Sequencing the genomes of 1000 actinobacteria strains.</title>
        <authorList>
            <person name="Klenk H.-P."/>
        </authorList>
    </citation>
    <scope>NUCLEOTIDE SEQUENCE [LARGE SCALE GENOMIC DNA]</scope>
    <source>
        <strain evidence="5 6">DSM 44320</strain>
    </source>
</reference>
<feature type="domain" description="HTH araC/xylS-type" evidence="4">
    <location>
        <begin position="138"/>
        <end position="235"/>
    </location>
</feature>
<dbReference type="EMBL" id="JACIBV010000002">
    <property type="protein sequence ID" value="MBB3732994.1"/>
    <property type="molecule type" value="Genomic_DNA"/>
</dbReference>
<evidence type="ECO:0000256" key="2">
    <source>
        <dbReference type="ARBA" id="ARBA00023125"/>
    </source>
</evidence>
<name>A0A7W5VK09_9ACTN</name>
<keyword evidence="2 5" id="KW-0238">DNA-binding</keyword>
<dbReference type="GO" id="GO:0043565">
    <property type="term" value="F:sequence-specific DNA binding"/>
    <property type="evidence" value="ECO:0007669"/>
    <property type="project" value="InterPro"/>
</dbReference>
<dbReference type="SUPFAM" id="SSF46689">
    <property type="entry name" value="Homeodomain-like"/>
    <property type="match status" value="1"/>
</dbReference>
<dbReference type="InterPro" id="IPR018060">
    <property type="entry name" value="HTH_AraC"/>
</dbReference>
<keyword evidence="6" id="KW-1185">Reference proteome</keyword>
<dbReference type="AlphaFoldDB" id="A0A7W5VK09"/>
<proteinExistence type="predicted"/>
<dbReference type="PROSITE" id="PS00041">
    <property type="entry name" value="HTH_ARAC_FAMILY_1"/>
    <property type="match status" value="1"/>
</dbReference>
<comment type="caution">
    <text evidence="5">The sequence shown here is derived from an EMBL/GenBank/DDBJ whole genome shotgun (WGS) entry which is preliminary data.</text>
</comment>
<dbReference type="PROSITE" id="PS01124">
    <property type="entry name" value="HTH_ARAC_FAMILY_2"/>
    <property type="match status" value="1"/>
</dbReference>
<dbReference type="Proteomes" id="UP000579945">
    <property type="component" value="Unassembled WGS sequence"/>
</dbReference>
<dbReference type="InterPro" id="IPR009057">
    <property type="entry name" value="Homeodomain-like_sf"/>
</dbReference>
<keyword evidence="3" id="KW-0804">Transcription</keyword>
<keyword evidence="1" id="KW-0805">Transcription regulation</keyword>
<dbReference type="InterPro" id="IPR050204">
    <property type="entry name" value="AraC_XylS_family_regulators"/>
</dbReference>
<accession>A0A7W5VK09</accession>
<dbReference type="PANTHER" id="PTHR46796">
    <property type="entry name" value="HTH-TYPE TRANSCRIPTIONAL ACTIVATOR RHAS-RELATED"/>
    <property type="match status" value="1"/>
</dbReference>
<evidence type="ECO:0000256" key="1">
    <source>
        <dbReference type="ARBA" id="ARBA00023015"/>
    </source>
</evidence>
<sequence length="240" mass="25220">MPLPTPRWRGWVTIKPGRLYYGGHIGAGSLHSHHAVQLLIGDDLILAGADGAEHAMTAALIPANTPHAIVRGSADALLALIDPAAHAGPALDRTRTGSAAAWHIDLDVPAQRDLPSLHALVTTVTGAAPPRPGHPVLTEAAQIIERMLPAQVRLGDVATGVHLSESRLSHLFTGEFGLPFRPYVLWARLRAALAALSEGASLTEAAHTAGFADAAHLTRTVRRMMGDAPSALADGVRWLS</sequence>
<evidence type="ECO:0000313" key="6">
    <source>
        <dbReference type="Proteomes" id="UP000579945"/>
    </source>
</evidence>
<organism evidence="5 6">
    <name type="scientific">Nonomuraea dietziae</name>
    <dbReference type="NCBI Taxonomy" id="65515"/>
    <lineage>
        <taxon>Bacteria</taxon>
        <taxon>Bacillati</taxon>
        <taxon>Actinomycetota</taxon>
        <taxon>Actinomycetes</taxon>
        <taxon>Streptosporangiales</taxon>
        <taxon>Streptosporangiaceae</taxon>
        <taxon>Nonomuraea</taxon>
    </lineage>
</organism>
<dbReference type="GeneID" id="95394979"/>